<evidence type="ECO:0000256" key="4">
    <source>
        <dbReference type="ARBA" id="ARBA00022827"/>
    </source>
</evidence>
<name>A0ABU2G3L9_9EURY</name>
<dbReference type="InterPro" id="IPR009100">
    <property type="entry name" value="AcylCoA_DH/oxidase_NM_dom_sf"/>
</dbReference>
<evidence type="ECO:0000259" key="6">
    <source>
        <dbReference type="Pfam" id="PF00441"/>
    </source>
</evidence>
<evidence type="ECO:0000313" key="10">
    <source>
        <dbReference type="Proteomes" id="UP001254813"/>
    </source>
</evidence>
<dbReference type="RefSeq" id="WP_310928929.1">
    <property type="nucleotide sequence ID" value="NZ_JAMQOQ010000003.1"/>
</dbReference>
<comment type="cofactor">
    <cofactor evidence="1 5">
        <name>FAD</name>
        <dbReference type="ChEBI" id="CHEBI:57692"/>
    </cofactor>
</comment>
<comment type="caution">
    <text evidence="9">The sequence shown here is derived from an EMBL/GenBank/DDBJ whole genome shotgun (WGS) entry which is preliminary data.</text>
</comment>
<dbReference type="InterPro" id="IPR037069">
    <property type="entry name" value="AcylCoA_DH/ox_N_sf"/>
</dbReference>
<evidence type="ECO:0000313" key="9">
    <source>
        <dbReference type="EMBL" id="MDS0295071.1"/>
    </source>
</evidence>
<dbReference type="InterPro" id="IPR036250">
    <property type="entry name" value="AcylCo_DH-like_C"/>
</dbReference>
<accession>A0ABU2G3L9</accession>
<dbReference type="PANTHER" id="PTHR43884:SF12">
    <property type="entry name" value="ISOVALERYL-COA DEHYDROGENASE, MITOCHONDRIAL-RELATED"/>
    <property type="match status" value="1"/>
</dbReference>
<keyword evidence="4 5" id="KW-0274">FAD</keyword>
<dbReference type="InterPro" id="IPR046373">
    <property type="entry name" value="Acyl-CoA_Oxase/DH_mid-dom_sf"/>
</dbReference>
<dbReference type="InterPro" id="IPR009075">
    <property type="entry name" value="AcylCo_DH/oxidase_C"/>
</dbReference>
<keyword evidence="10" id="KW-1185">Reference proteome</keyword>
<evidence type="ECO:0000256" key="1">
    <source>
        <dbReference type="ARBA" id="ARBA00001974"/>
    </source>
</evidence>
<dbReference type="InterPro" id="IPR006089">
    <property type="entry name" value="Acyl-CoA_DH_CS"/>
</dbReference>
<dbReference type="PROSITE" id="PS00073">
    <property type="entry name" value="ACYL_COA_DH_2"/>
    <property type="match status" value="1"/>
</dbReference>
<evidence type="ECO:0000259" key="7">
    <source>
        <dbReference type="Pfam" id="PF02770"/>
    </source>
</evidence>
<feature type="domain" description="Acyl-CoA dehydrogenase/oxidase C-terminal" evidence="6">
    <location>
        <begin position="228"/>
        <end position="379"/>
    </location>
</feature>
<evidence type="ECO:0000259" key="8">
    <source>
        <dbReference type="Pfam" id="PF02771"/>
    </source>
</evidence>
<dbReference type="PANTHER" id="PTHR43884">
    <property type="entry name" value="ACYL-COA DEHYDROGENASE"/>
    <property type="match status" value="1"/>
</dbReference>
<proteinExistence type="inferred from homology"/>
<gene>
    <name evidence="9" type="ORF">NDI79_12895</name>
</gene>
<dbReference type="Gene3D" id="2.40.110.10">
    <property type="entry name" value="Butyryl-CoA Dehydrogenase, subunit A, domain 2"/>
    <property type="match status" value="1"/>
</dbReference>
<comment type="similarity">
    <text evidence="2 5">Belongs to the acyl-CoA dehydrogenase family.</text>
</comment>
<dbReference type="Gene3D" id="1.10.540.10">
    <property type="entry name" value="Acyl-CoA dehydrogenase/oxidase, N-terminal domain"/>
    <property type="match status" value="1"/>
</dbReference>
<dbReference type="Pfam" id="PF02771">
    <property type="entry name" value="Acyl-CoA_dh_N"/>
    <property type="match status" value="1"/>
</dbReference>
<keyword evidence="3 5" id="KW-0285">Flavoprotein</keyword>
<dbReference type="EMBL" id="JAMQOQ010000003">
    <property type="protein sequence ID" value="MDS0295071.1"/>
    <property type="molecule type" value="Genomic_DNA"/>
</dbReference>
<dbReference type="SUPFAM" id="SSF56645">
    <property type="entry name" value="Acyl-CoA dehydrogenase NM domain-like"/>
    <property type="match status" value="1"/>
</dbReference>
<evidence type="ECO:0000256" key="2">
    <source>
        <dbReference type="ARBA" id="ARBA00009347"/>
    </source>
</evidence>
<keyword evidence="5" id="KW-0560">Oxidoreductase</keyword>
<dbReference type="Proteomes" id="UP001254813">
    <property type="component" value="Unassembled WGS sequence"/>
</dbReference>
<evidence type="ECO:0000256" key="5">
    <source>
        <dbReference type="RuleBase" id="RU362125"/>
    </source>
</evidence>
<dbReference type="InterPro" id="IPR006091">
    <property type="entry name" value="Acyl-CoA_Oxase/DH_mid-dom"/>
</dbReference>
<evidence type="ECO:0000256" key="3">
    <source>
        <dbReference type="ARBA" id="ARBA00022630"/>
    </source>
</evidence>
<organism evidence="9 10">
    <name type="scientific">Halogeometricum luteum</name>
    <dbReference type="NCBI Taxonomy" id="2950537"/>
    <lineage>
        <taxon>Archaea</taxon>
        <taxon>Methanobacteriati</taxon>
        <taxon>Methanobacteriota</taxon>
        <taxon>Stenosarchaea group</taxon>
        <taxon>Halobacteria</taxon>
        <taxon>Halobacteriales</taxon>
        <taxon>Haloferacaceae</taxon>
        <taxon>Halogeometricum</taxon>
    </lineage>
</organism>
<protein>
    <submittedName>
        <fullName evidence="9">Acyl-CoA dehydrogenase family protein</fullName>
    </submittedName>
</protein>
<dbReference type="Pfam" id="PF02770">
    <property type="entry name" value="Acyl-CoA_dh_M"/>
    <property type="match status" value="1"/>
</dbReference>
<dbReference type="Pfam" id="PF00441">
    <property type="entry name" value="Acyl-CoA_dh_1"/>
    <property type="match status" value="1"/>
</dbReference>
<dbReference type="SUPFAM" id="SSF47203">
    <property type="entry name" value="Acyl-CoA dehydrogenase C-terminal domain-like"/>
    <property type="match status" value="1"/>
</dbReference>
<sequence length="379" mass="41162">MNFQLNDEQRAVREAVREFGEEEIRPVAREHDEEKKYPADLVQKAARYDLVAPGIPEEYGGAGMDALTEILVTEELWRADAGIGSAIGSRGFGTSMLRKYGDEWMKEEWLPKVAAGDAATCSCISEPAHGSNVAGIETRAESDGDEYVLNGTKMWITNGTVADVAVVMAKTTPDAGHRRITAFLVPTDAEGFEATKIDNKLGIRASDLAEIVLDDVRVPAENVIGEVDEGFYQLMDFFADGRTRVAAQAVGVAQAAVDAAVDYANDREQGGQKIAEYQAIRHKVAEMATSVEAARSLTYRAATEVEAGDDDAAARFASMAKLFASERAVEVADEGLQVHGGAGYVTDHPAERFYRDARITKIYEGTSEIQKNIISDRVL</sequence>
<feature type="domain" description="Acyl-CoA dehydrogenase/oxidase N-terminal" evidence="8">
    <location>
        <begin position="6"/>
        <end position="117"/>
    </location>
</feature>
<dbReference type="InterPro" id="IPR013786">
    <property type="entry name" value="AcylCoA_DH/ox_N"/>
</dbReference>
<feature type="domain" description="Acyl-CoA oxidase/dehydrogenase middle" evidence="7">
    <location>
        <begin position="121"/>
        <end position="216"/>
    </location>
</feature>
<dbReference type="Gene3D" id="1.20.140.10">
    <property type="entry name" value="Butyryl-CoA Dehydrogenase, subunit A, domain 3"/>
    <property type="match status" value="1"/>
</dbReference>
<reference evidence="9 10" key="1">
    <citation type="submission" date="2022-06" db="EMBL/GenBank/DDBJ databases">
        <title>Halogeometricum sp. a new haloarchaeum isolate from saline soil.</title>
        <authorList>
            <person name="Strakova D."/>
            <person name="Galisteo C."/>
            <person name="Sanchez-Porro C."/>
            <person name="Ventosa A."/>
        </authorList>
    </citation>
    <scope>NUCLEOTIDE SEQUENCE [LARGE SCALE GENOMIC DNA]</scope>
    <source>
        <strain evidence="10">S3BR25-2</strain>
    </source>
</reference>
<dbReference type="PIRSF" id="PIRSF016578">
    <property type="entry name" value="HsaA"/>
    <property type="match status" value="1"/>
</dbReference>